<name>A0A0A9UPP5_ARUDO</name>
<reference evidence="1" key="1">
    <citation type="submission" date="2014-09" db="EMBL/GenBank/DDBJ databases">
        <authorList>
            <person name="Magalhaes I.L.F."/>
            <person name="Oliveira U."/>
            <person name="Santos F.R."/>
            <person name="Vidigal T.H.D.A."/>
            <person name="Brescovit A.D."/>
            <person name="Santos A.J."/>
        </authorList>
    </citation>
    <scope>NUCLEOTIDE SEQUENCE</scope>
    <source>
        <tissue evidence="1">Shoot tissue taken approximately 20 cm above the soil surface</tissue>
    </source>
</reference>
<organism evidence="1">
    <name type="scientific">Arundo donax</name>
    <name type="common">Giant reed</name>
    <name type="synonym">Donax arundinaceus</name>
    <dbReference type="NCBI Taxonomy" id="35708"/>
    <lineage>
        <taxon>Eukaryota</taxon>
        <taxon>Viridiplantae</taxon>
        <taxon>Streptophyta</taxon>
        <taxon>Embryophyta</taxon>
        <taxon>Tracheophyta</taxon>
        <taxon>Spermatophyta</taxon>
        <taxon>Magnoliopsida</taxon>
        <taxon>Liliopsida</taxon>
        <taxon>Poales</taxon>
        <taxon>Poaceae</taxon>
        <taxon>PACMAD clade</taxon>
        <taxon>Arundinoideae</taxon>
        <taxon>Arundineae</taxon>
        <taxon>Arundo</taxon>
    </lineage>
</organism>
<reference evidence="1" key="2">
    <citation type="journal article" date="2015" name="Data Brief">
        <title>Shoot transcriptome of the giant reed, Arundo donax.</title>
        <authorList>
            <person name="Barrero R.A."/>
            <person name="Guerrero F.D."/>
            <person name="Moolhuijzen P."/>
            <person name="Goolsby J.A."/>
            <person name="Tidwell J."/>
            <person name="Bellgard S.E."/>
            <person name="Bellgard M.I."/>
        </authorList>
    </citation>
    <scope>NUCLEOTIDE SEQUENCE</scope>
    <source>
        <tissue evidence="1">Shoot tissue taken approximately 20 cm above the soil surface</tissue>
    </source>
</reference>
<dbReference type="EMBL" id="GBRH01279869">
    <property type="protein sequence ID" value="JAD18026.1"/>
    <property type="molecule type" value="Transcribed_RNA"/>
</dbReference>
<dbReference type="AlphaFoldDB" id="A0A0A9UPP5"/>
<protein>
    <submittedName>
        <fullName evidence="1">Uncharacterized protein</fullName>
    </submittedName>
</protein>
<evidence type="ECO:0000313" key="1">
    <source>
        <dbReference type="EMBL" id="JAD18026.1"/>
    </source>
</evidence>
<proteinExistence type="predicted"/>
<sequence>MLTRTMVKLQLKVSLKKKPPLILSKLKTTELIANQIAQAKPPSLRVTKVIFQSQRGVAPRRTYEVLLFCNFLSASLS</sequence>
<accession>A0A0A9UPP5</accession>